<proteinExistence type="predicted"/>
<evidence type="ECO:0000256" key="4">
    <source>
        <dbReference type="ARBA" id="ARBA00023136"/>
    </source>
</evidence>
<evidence type="ECO:0000256" key="5">
    <source>
        <dbReference type="SAM" id="MobiDB-lite"/>
    </source>
</evidence>
<dbReference type="Gene3D" id="1.20.1250.20">
    <property type="entry name" value="MFS general substrate transporter like domains"/>
    <property type="match status" value="2"/>
</dbReference>
<feature type="transmembrane region" description="Helical" evidence="6">
    <location>
        <begin position="407"/>
        <end position="426"/>
    </location>
</feature>
<dbReference type="PROSITE" id="PS50850">
    <property type="entry name" value="MFS"/>
    <property type="match status" value="1"/>
</dbReference>
<dbReference type="GO" id="GO:0005886">
    <property type="term" value="C:plasma membrane"/>
    <property type="evidence" value="ECO:0007669"/>
    <property type="project" value="UniProtKB-SubCell"/>
</dbReference>
<organism evidence="8 9">
    <name type="scientific">Sphaerisporangium siamense</name>
    <dbReference type="NCBI Taxonomy" id="795645"/>
    <lineage>
        <taxon>Bacteria</taxon>
        <taxon>Bacillati</taxon>
        <taxon>Actinomycetota</taxon>
        <taxon>Actinomycetes</taxon>
        <taxon>Streptosporangiales</taxon>
        <taxon>Streptosporangiaceae</taxon>
        <taxon>Sphaerisporangium</taxon>
    </lineage>
</organism>
<dbReference type="InterPro" id="IPR020846">
    <property type="entry name" value="MFS_dom"/>
</dbReference>
<comment type="subcellular location">
    <subcellularLocation>
        <location evidence="1">Cell membrane</location>
        <topology evidence="1">Multi-pass membrane protein</topology>
    </subcellularLocation>
</comment>
<evidence type="ECO:0000259" key="7">
    <source>
        <dbReference type="PROSITE" id="PS50850"/>
    </source>
</evidence>
<feature type="transmembrane region" description="Helical" evidence="6">
    <location>
        <begin position="100"/>
        <end position="122"/>
    </location>
</feature>
<feature type="transmembrane region" description="Helical" evidence="6">
    <location>
        <begin position="165"/>
        <end position="184"/>
    </location>
</feature>
<feature type="region of interest" description="Disordered" evidence="5">
    <location>
        <begin position="463"/>
        <end position="506"/>
    </location>
</feature>
<dbReference type="InterPro" id="IPR051788">
    <property type="entry name" value="MFS_Transporter"/>
</dbReference>
<evidence type="ECO:0000256" key="2">
    <source>
        <dbReference type="ARBA" id="ARBA00022692"/>
    </source>
</evidence>
<dbReference type="Proteomes" id="UP000542210">
    <property type="component" value="Unassembled WGS sequence"/>
</dbReference>
<feature type="transmembrane region" description="Helical" evidence="6">
    <location>
        <begin position="40"/>
        <end position="62"/>
    </location>
</feature>
<dbReference type="InterPro" id="IPR011701">
    <property type="entry name" value="MFS"/>
</dbReference>
<evidence type="ECO:0000313" key="9">
    <source>
        <dbReference type="Proteomes" id="UP000542210"/>
    </source>
</evidence>
<dbReference type="EMBL" id="JACHND010000001">
    <property type="protein sequence ID" value="MBB4703617.1"/>
    <property type="molecule type" value="Genomic_DNA"/>
</dbReference>
<feature type="domain" description="Major facilitator superfamily (MFS) profile" evidence="7">
    <location>
        <begin position="38"/>
        <end position="461"/>
    </location>
</feature>
<keyword evidence="3 6" id="KW-1133">Transmembrane helix</keyword>
<evidence type="ECO:0000256" key="6">
    <source>
        <dbReference type="SAM" id="Phobius"/>
    </source>
</evidence>
<name>A0A7W7DB72_9ACTN</name>
<protein>
    <submittedName>
        <fullName evidence="8">MFS family permease</fullName>
    </submittedName>
</protein>
<feature type="transmembrane region" description="Helical" evidence="6">
    <location>
        <begin position="438"/>
        <end position="456"/>
    </location>
</feature>
<feature type="transmembrane region" description="Helical" evidence="6">
    <location>
        <begin position="128"/>
        <end position="153"/>
    </location>
</feature>
<evidence type="ECO:0000256" key="1">
    <source>
        <dbReference type="ARBA" id="ARBA00004651"/>
    </source>
</evidence>
<feature type="compositionally biased region" description="Gly residues" evidence="5">
    <location>
        <begin position="497"/>
        <end position="506"/>
    </location>
</feature>
<comment type="caution">
    <text evidence="8">The sequence shown here is derived from an EMBL/GenBank/DDBJ whole genome shotgun (WGS) entry which is preliminary data.</text>
</comment>
<feature type="transmembrane region" description="Helical" evidence="6">
    <location>
        <begin position="74"/>
        <end position="93"/>
    </location>
</feature>
<accession>A0A7W7DB72</accession>
<dbReference type="AlphaFoldDB" id="A0A7W7DB72"/>
<gene>
    <name evidence="8" type="ORF">BJ982_005161</name>
</gene>
<dbReference type="SUPFAM" id="SSF103473">
    <property type="entry name" value="MFS general substrate transporter"/>
    <property type="match status" value="1"/>
</dbReference>
<feature type="transmembrane region" description="Helical" evidence="6">
    <location>
        <begin position="374"/>
        <end position="395"/>
    </location>
</feature>
<sequence>MSTPPGPAEPSGSRDTVRSATSPAVPPSSVPGAALRRARWAVYVTFAIPGMAIGVWTARIPAIKESLALSDGRLSVALLAIAAGALAGMQVIGRLADRRGAVGVMVPLAFAQAAVLLPPAFMPGLTSLAASLAVFGLVHGMLDIAMNAVAVEVERAGGRPLMSSFHAAFSVGGFAGAGIGALFAHAHAAAWVTFAATAALLAVLAAAAAWAILPAMPAVRARPAPPPPGAASAPPTGTALDTAPAITTSGTASAAAAGVAPVTASGTISGGGRAARRGGGVRGVLFLGVLVFCCGIGEGAAADWGSVYMREDLAASAGVAALAYAAFSIMMTAGRLAGDRLAHRFGPAPLVRACGLLAGAGLAAALLLRHPAAAIAGFACFGAGLSCIVPQVFSAAGNRDPARAGRALARVAGLGYLGLLTGPVLIGGAAEWLGLPRALAIPAALAVLVALAARAVRAPRDAQMSSAGSGGDGGRSVPVPPSPGEGVGDGFSVSFGDGTGGGVGRK</sequence>
<feature type="transmembrane region" description="Helical" evidence="6">
    <location>
        <begin position="350"/>
        <end position="368"/>
    </location>
</feature>
<feature type="transmembrane region" description="Helical" evidence="6">
    <location>
        <begin position="283"/>
        <end position="302"/>
    </location>
</feature>
<dbReference type="InterPro" id="IPR036259">
    <property type="entry name" value="MFS_trans_sf"/>
</dbReference>
<dbReference type="GO" id="GO:0022857">
    <property type="term" value="F:transmembrane transporter activity"/>
    <property type="evidence" value="ECO:0007669"/>
    <property type="project" value="InterPro"/>
</dbReference>
<dbReference type="PANTHER" id="PTHR23514:SF13">
    <property type="entry name" value="INNER MEMBRANE PROTEIN YBJJ"/>
    <property type="match status" value="1"/>
</dbReference>
<keyword evidence="2 6" id="KW-0812">Transmembrane</keyword>
<dbReference type="Pfam" id="PF07690">
    <property type="entry name" value="MFS_1"/>
    <property type="match status" value="1"/>
</dbReference>
<evidence type="ECO:0000313" key="8">
    <source>
        <dbReference type="EMBL" id="MBB4703617.1"/>
    </source>
</evidence>
<feature type="region of interest" description="Disordered" evidence="5">
    <location>
        <begin position="1"/>
        <end position="31"/>
    </location>
</feature>
<dbReference type="PANTHER" id="PTHR23514">
    <property type="entry name" value="BYPASS OF STOP CODON PROTEIN 6"/>
    <property type="match status" value="1"/>
</dbReference>
<feature type="transmembrane region" description="Helical" evidence="6">
    <location>
        <begin position="314"/>
        <end position="338"/>
    </location>
</feature>
<feature type="transmembrane region" description="Helical" evidence="6">
    <location>
        <begin position="190"/>
        <end position="213"/>
    </location>
</feature>
<evidence type="ECO:0000256" key="3">
    <source>
        <dbReference type="ARBA" id="ARBA00022989"/>
    </source>
</evidence>
<keyword evidence="9" id="KW-1185">Reference proteome</keyword>
<reference evidence="8 9" key="1">
    <citation type="submission" date="2020-08" db="EMBL/GenBank/DDBJ databases">
        <title>Sequencing the genomes of 1000 actinobacteria strains.</title>
        <authorList>
            <person name="Klenk H.-P."/>
        </authorList>
    </citation>
    <scope>NUCLEOTIDE SEQUENCE [LARGE SCALE GENOMIC DNA]</scope>
    <source>
        <strain evidence="8 9">DSM 45784</strain>
    </source>
</reference>
<keyword evidence="4 6" id="KW-0472">Membrane</keyword>